<reference evidence="2 3" key="1">
    <citation type="submission" date="2018-12" db="EMBL/GenBank/DDBJ databases">
        <title>The whole draft genome of Aquabacterium sp. SJQ9.</title>
        <authorList>
            <person name="Sun L."/>
            <person name="Gao X."/>
            <person name="Chen W."/>
            <person name="Huang K."/>
        </authorList>
    </citation>
    <scope>NUCLEOTIDE SEQUENCE [LARGE SCALE GENOMIC DNA]</scope>
    <source>
        <strain evidence="2 3">SJQ9</strain>
    </source>
</reference>
<evidence type="ECO:0000313" key="3">
    <source>
        <dbReference type="Proteomes" id="UP000269265"/>
    </source>
</evidence>
<organism evidence="2 3">
    <name type="scientific">Aquabacterium soli</name>
    <dbReference type="NCBI Taxonomy" id="2493092"/>
    <lineage>
        <taxon>Bacteria</taxon>
        <taxon>Pseudomonadati</taxon>
        <taxon>Pseudomonadota</taxon>
        <taxon>Betaproteobacteria</taxon>
        <taxon>Burkholderiales</taxon>
        <taxon>Aquabacterium</taxon>
    </lineage>
</organism>
<feature type="transmembrane region" description="Helical" evidence="1">
    <location>
        <begin position="12"/>
        <end position="35"/>
    </location>
</feature>
<dbReference type="PANTHER" id="PTHR35271">
    <property type="entry name" value="ABC TRANSPORTER, SUBSTRATE-BINDING LIPOPROTEIN-RELATED"/>
    <property type="match status" value="1"/>
</dbReference>
<dbReference type="PANTHER" id="PTHR35271:SF1">
    <property type="entry name" value="ABC TRANSPORTER, SUBSTRATE-BINDING LIPOPROTEIN"/>
    <property type="match status" value="1"/>
</dbReference>
<gene>
    <name evidence="2" type="ORF">EIP75_10120</name>
</gene>
<sequence>MGICKQGRRMEESVVVACRAFWVALRLVVLGIWTFQWPAVQAGPDDAARSIAVVYPDIGEPFRSVFTTILDGVEDKAKGRVFNYAVSANASTAELAAELRKRDIRAVIALGRNGMRVTSSLDRSIGVIAGGVLSVPESEAQGIAVHSLAPDPALLFARLKSLVPNARRVLVVYDPRQNGWLIKLAREAAKAQGLELIAQEADDLKAAVRQYQDLLSSADPRRDALWLPQDSITVDESAVLPLVLREAWNQSLPLFSSSVAHVKRGALFSLYPDNTELGRALAGTALGYASSGSYASRGLHPLKDVLLAVNTRTASHLGINLTASPQRFNLVFPEP</sequence>
<dbReference type="Pfam" id="PF04392">
    <property type="entry name" value="ABC_sub_bind"/>
    <property type="match status" value="1"/>
</dbReference>
<dbReference type="Proteomes" id="UP000269265">
    <property type="component" value="Unassembled WGS sequence"/>
</dbReference>
<dbReference type="InterPro" id="IPR007487">
    <property type="entry name" value="ABC_transpt-TYRBP-like"/>
</dbReference>
<keyword evidence="3" id="KW-1185">Reference proteome</keyword>
<dbReference type="EMBL" id="RSED01000007">
    <property type="protein sequence ID" value="RRS04249.1"/>
    <property type="molecule type" value="Genomic_DNA"/>
</dbReference>
<comment type="caution">
    <text evidence="2">The sequence shown here is derived from an EMBL/GenBank/DDBJ whole genome shotgun (WGS) entry which is preliminary data.</text>
</comment>
<evidence type="ECO:0000256" key="1">
    <source>
        <dbReference type="SAM" id="Phobius"/>
    </source>
</evidence>
<dbReference type="AlphaFoldDB" id="A0A3R8S8V8"/>
<keyword evidence="1" id="KW-1133">Transmembrane helix</keyword>
<evidence type="ECO:0008006" key="4">
    <source>
        <dbReference type="Google" id="ProtNLM"/>
    </source>
</evidence>
<name>A0A3R8S8V8_9BURK</name>
<proteinExistence type="predicted"/>
<evidence type="ECO:0000313" key="2">
    <source>
        <dbReference type="EMBL" id="RRS04249.1"/>
    </source>
</evidence>
<protein>
    <recommendedName>
        <fullName evidence="4">ABC transporter substrate-binding protein</fullName>
    </recommendedName>
</protein>
<dbReference type="Gene3D" id="3.40.50.2300">
    <property type="match status" value="1"/>
</dbReference>
<accession>A0A3R8S8V8</accession>
<keyword evidence="1" id="KW-0472">Membrane</keyword>
<keyword evidence="1" id="KW-0812">Transmembrane</keyword>